<dbReference type="GO" id="GO:0042597">
    <property type="term" value="C:periplasmic space"/>
    <property type="evidence" value="ECO:0007669"/>
    <property type="project" value="InterPro"/>
</dbReference>
<dbReference type="CDD" id="cd13896">
    <property type="entry name" value="CuRO_3_CopA"/>
    <property type="match status" value="1"/>
</dbReference>
<evidence type="ECO:0000259" key="4">
    <source>
        <dbReference type="Pfam" id="PF00394"/>
    </source>
</evidence>
<keyword evidence="2" id="KW-0560">Oxidoreductase</keyword>
<dbReference type="CDD" id="cd13874">
    <property type="entry name" value="CuRO_2_CopA"/>
    <property type="match status" value="1"/>
</dbReference>
<dbReference type="InterPro" id="IPR034284">
    <property type="entry name" value="CuRO_1_CopA"/>
</dbReference>
<dbReference type="PROSITE" id="PS51318">
    <property type="entry name" value="TAT"/>
    <property type="match status" value="1"/>
</dbReference>
<gene>
    <name evidence="7" type="ORF">MNBD_ALPHA05-1246</name>
</gene>
<accession>A0A3B0T3U1</accession>
<dbReference type="Pfam" id="PF07732">
    <property type="entry name" value="Cu-oxidase_3"/>
    <property type="match status" value="1"/>
</dbReference>
<feature type="domain" description="Plastocyanin-like" evidence="4">
    <location>
        <begin position="233"/>
        <end position="340"/>
    </location>
</feature>
<dbReference type="EMBL" id="UOEH01000340">
    <property type="protein sequence ID" value="VAW01596.1"/>
    <property type="molecule type" value="Genomic_DNA"/>
</dbReference>
<dbReference type="InterPro" id="IPR002355">
    <property type="entry name" value="Cu_oxidase_Cu_BS"/>
</dbReference>
<dbReference type="CDD" id="cd13848">
    <property type="entry name" value="CuRO_1_CopA"/>
    <property type="match status" value="1"/>
</dbReference>
<dbReference type="Pfam" id="PF07731">
    <property type="entry name" value="Cu-oxidase_2"/>
    <property type="match status" value="1"/>
</dbReference>
<organism evidence="7">
    <name type="scientific">hydrothermal vent metagenome</name>
    <dbReference type="NCBI Taxonomy" id="652676"/>
    <lineage>
        <taxon>unclassified sequences</taxon>
        <taxon>metagenomes</taxon>
        <taxon>ecological metagenomes</taxon>
    </lineage>
</organism>
<sequence>MITRRTLLQTSAGAGLISGLGGLLPAWAQNASKATRPPALAGVDNVYDLTIGKRAIDIGGKMGDVTAVNGSLPAPLLRFRQGETVTLRVANELDEDTSIHWHGILLDSEMDGVPNVSASFPGIPPGETFVYQYTLKQSGTYWYHSHSGLQEPAGVYGPMIVDPAGRDPVAYDREHVIVLSDWSFENPDKIFAKLKKSPDYYNYQKRTIRDFFRDASNDGLKATIRDRRMWGRMRMNATDIADITGATYTYLMNGQAPGTNWTGLFQPGERVRLRFVNAAAMSYFNVRIPGLEMTVVEADGQLVQPVTTDEFQISVAETYDVIVEPKEDRAYTIMAESMDRSSYARGTLATSAGMTAPVPELRPRAVRTMADMAMDHSKMAGMAGMSGMDDMSGNDMSGMDHGAKKKMDHSKMNHGAMKGMDNGSMKGMDHGSMKGDAMADAPIPKTSATPGGPFLFGPGVAMRAEAPGKRLHERGFGLADVDHRVLVYTDLRALEPFYDQRPPAREIELHLTSNMERYMWSFDGKKFNEVTGPIPFKFGERLRLTMINNTMMDHPIHLHGMWMELENGAGDLLPRKHTINVKPGEKLSALISADARGPWAFHCHLLYHMKAGMFRVVSVMDQIAEASQ</sequence>
<dbReference type="InterPro" id="IPR034279">
    <property type="entry name" value="CuRO_3_CopA"/>
</dbReference>
<evidence type="ECO:0000256" key="3">
    <source>
        <dbReference type="ARBA" id="ARBA00023008"/>
    </source>
</evidence>
<dbReference type="AlphaFoldDB" id="A0A3B0T3U1"/>
<evidence type="ECO:0000259" key="5">
    <source>
        <dbReference type="Pfam" id="PF07731"/>
    </source>
</evidence>
<dbReference type="InterPro" id="IPR033138">
    <property type="entry name" value="Cu_oxidase_CS"/>
</dbReference>
<dbReference type="GO" id="GO:0016491">
    <property type="term" value="F:oxidoreductase activity"/>
    <property type="evidence" value="ECO:0007669"/>
    <property type="project" value="UniProtKB-KW"/>
</dbReference>
<dbReference type="PROSITE" id="PS00080">
    <property type="entry name" value="MULTICOPPER_OXIDASE2"/>
    <property type="match status" value="1"/>
</dbReference>
<keyword evidence="1" id="KW-0479">Metal-binding</keyword>
<dbReference type="Pfam" id="PF00394">
    <property type="entry name" value="Cu-oxidase"/>
    <property type="match status" value="1"/>
</dbReference>
<dbReference type="NCBIfam" id="TIGR01480">
    <property type="entry name" value="copper_res_A"/>
    <property type="match status" value="1"/>
</dbReference>
<protein>
    <submittedName>
        <fullName evidence="7">Multicopper oxidase</fullName>
    </submittedName>
</protein>
<evidence type="ECO:0000313" key="7">
    <source>
        <dbReference type="EMBL" id="VAW01596.1"/>
    </source>
</evidence>
<evidence type="ECO:0000256" key="1">
    <source>
        <dbReference type="ARBA" id="ARBA00022723"/>
    </source>
</evidence>
<dbReference type="InterPro" id="IPR001117">
    <property type="entry name" value="Cu-oxidase_2nd"/>
</dbReference>
<evidence type="ECO:0000256" key="2">
    <source>
        <dbReference type="ARBA" id="ARBA00023002"/>
    </source>
</evidence>
<dbReference type="InterPro" id="IPR011706">
    <property type="entry name" value="Cu-oxidase_C"/>
</dbReference>
<feature type="domain" description="Plastocyanin-like" evidence="5">
    <location>
        <begin position="501"/>
        <end position="620"/>
    </location>
</feature>
<dbReference type="PROSITE" id="PS00079">
    <property type="entry name" value="MULTICOPPER_OXIDASE1"/>
    <property type="match status" value="1"/>
</dbReference>
<evidence type="ECO:0000259" key="6">
    <source>
        <dbReference type="Pfam" id="PF07732"/>
    </source>
</evidence>
<reference evidence="7" key="1">
    <citation type="submission" date="2018-06" db="EMBL/GenBank/DDBJ databases">
        <authorList>
            <person name="Zhirakovskaya E."/>
        </authorList>
    </citation>
    <scope>NUCLEOTIDE SEQUENCE</scope>
</reference>
<dbReference type="InterPro" id="IPR045087">
    <property type="entry name" value="Cu-oxidase_fam"/>
</dbReference>
<feature type="domain" description="Plastocyanin-like" evidence="6">
    <location>
        <begin position="57"/>
        <end position="163"/>
    </location>
</feature>
<dbReference type="PANTHER" id="PTHR11709">
    <property type="entry name" value="MULTI-COPPER OXIDASE"/>
    <property type="match status" value="1"/>
</dbReference>
<dbReference type="Gene3D" id="2.60.40.420">
    <property type="entry name" value="Cupredoxins - blue copper proteins"/>
    <property type="match status" value="3"/>
</dbReference>
<proteinExistence type="predicted"/>
<dbReference type="PANTHER" id="PTHR11709:SF394">
    <property type="entry name" value="FI03373P-RELATED"/>
    <property type="match status" value="1"/>
</dbReference>
<dbReference type="InterPro" id="IPR011707">
    <property type="entry name" value="Cu-oxidase-like_N"/>
</dbReference>
<dbReference type="InterPro" id="IPR034282">
    <property type="entry name" value="CuRO_2_CopA"/>
</dbReference>
<dbReference type="InterPro" id="IPR006311">
    <property type="entry name" value="TAT_signal"/>
</dbReference>
<name>A0A3B0T3U1_9ZZZZ</name>
<dbReference type="InterPro" id="IPR008972">
    <property type="entry name" value="Cupredoxin"/>
</dbReference>
<dbReference type="InterPro" id="IPR006376">
    <property type="entry name" value="Cu-R_CopA"/>
</dbReference>
<keyword evidence="3" id="KW-0186">Copper</keyword>
<dbReference type="SUPFAM" id="SSF49503">
    <property type="entry name" value="Cupredoxins"/>
    <property type="match status" value="3"/>
</dbReference>
<dbReference type="GO" id="GO:0005507">
    <property type="term" value="F:copper ion binding"/>
    <property type="evidence" value="ECO:0007669"/>
    <property type="project" value="InterPro"/>
</dbReference>